<evidence type="ECO:0000313" key="2">
    <source>
        <dbReference type="Proteomes" id="UP000744769"/>
    </source>
</evidence>
<evidence type="ECO:0000313" key="1">
    <source>
        <dbReference type="EMBL" id="NHN55932.1"/>
    </source>
</evidence>
<dbReference type="SUPFAM" id="SSF52980">
    <property type="entry name" value="Restriction endonuclease-like"/>
    <property type="match status" value="1"/>
</dbReference>
<dbReference type="EMBL" id="JAAOIV010000005">
    <property type="protein sequence ID" value="NHN55932.1"/>
    <property type="molecule type" value="Genomic_DNA"/>
</dbReference>
<proteinExistence type="predicted"/>
<dbReference type="AlphaFoldDB" id="A0A967B5E1"/>
<reference evidence="1" key="1">
    <citation type="submission" date="2020-03" db="EMBL/GenBank/DDBJ databases">
        <title>Draft sequencing of Calidifontibacter sp. DB0510.</title>
        <authorList>
            <person name="Kim D.-U."/>
        </authorList>
    </citation>
    <scope>NUCLEOTIDE SEQUENCE</scope>
    <source>
        <strain evidence="1">DB0510</strain>
    </source>
</reference>
<sequence length="298" mass="33484">MRHLDLRHPFTIADAEAAGLSRHRLTSKAFRPLYAGCFVDASVEITREVWLDAALAISPPDAFLVLETAARQWGATVPDTSTIHLGTFTSRRLRRPGLVLHRYSKPIPLLRRNNRRLTTPAQTFAMNAAKLDLVDAVVLGDSLVRLGLIEVPELQQRCGPSRNARRAARLVSDRVDSAMETRARLLLVLAGLPEPIVNLEVTDARGRPRRLDLAYPEWKVAIEYDGRHHIQREEQWQADLARREDLEGIGWRFVVVVAPDIYATPDRTIRRVSDAVAAAGGPAYPISPEWKRHFPVRA</sequence>
<accession>A0A967B5E1</accession>
<evidence type="ECO:0008006" key="3">
    <source>
        <dbReference type="Google" id="ProtNLM"/>
    </source>
</evidence>
<dbReference type="Gene3D" id="3.40.960.10">
    <property type="entry name" value="VSR Endonuclease"/>
    <property type="match status" value="1"/>
</dbReference>
<dbReference type="Proteomes" id="UP000744769">
    <property type="component" value="Unassembled WGS sequence"/>
</dbReference>
<comment type="caution">
    <text evidence="1">The sequence shown here is derived from an EMBL/GenBank/DDBJ whole genome shotgun (WGS) entry which is preliminary data.</text>
</comment>
<keyword evidence="2" id="KW-1185">Reference proteome</keyword>
<dbReference type="RefSeq" id="WP_166196176.1">
    <property type="nucleotide sequence ID" value="NZ_JAAOIV010000005.1"/>
</dbReference>
<name>A0A967B5E1_9MICO</name>
<organism evidence="1 2">
    <name type="scientific">Metallococcus carri</name>
    <dbReference type="NCBI Taxonomy" id="1656884"/>
    <lineage>
        <taxon>Bacteria</taxon>
        <taxon>Bacillati</taxon>
        <taxon>Actinomycetota</taxon>
        <taxon>Actinomycetes</taxon>
        <taxon>Micrococcales</taxon>
        <taxon>Dermacoccaceae</taxon>
        <taxon>Metallococcus</taxon>
    </lineage>
</organism>
<gene>
    <name evidence="1" type="ORF">G9U51_09110</name>
</gene>
<dbReference type="InterPro" id="IPR011335">
    <property type="entry name" value="Restrct_endonuc-II-like"/>
</dbReference>
<protein>
    <recommendedName>
        <fullName evidence="3">DUF559 domain-containing protein</fullName>
    </recommendedName>
</protein>